<keyword evidence="1" id="KW-0812">Transmembrane</keyword>
<evidence type="ECO:0000256" key="1">
    <source>
        <dbReference type="SAM" id="Phobius"/>
    </source>
</evidence>
<keyword evidence="1" id="KW-1133">Transmembrane helix</keyword>
<sequence>MFFSFFFFPPSFLPSSNNFVQLLRLRVWTIFVFVFFFDPFRFLLVTSGLLALNRKKKKGGWASEKVGRRGICHFSFFFFTFSFWLPLLLFLLFFHPCYGEAIAQNCLGSVVFSFKKKML</sequence>
<reference evidence="2" key="1">
    <citation type="submission" date="2009-09" db="EMBL/GenBank/DDBJ databases">
        <title>The genome sequence of Trypanosoma brucei gambiense: the cause of Human African trypanosomasis.</title>
        <authorList>
            <person name="Jackson A.P."/>
            <person name="Sanders M."/>
            <person name="Berry A."/>
            <person name="McQuillan J."/>
            <person name="Aslett M.A."/>
            <person name="Quail M.A."/>
            <person name="Macleod A."/>
            <person name="Melville S.E."/>
            <person name="Gibson W."/>
            <person name="Barry J.D."/>
            <person name="Berriman M."/>
            <person name="Hertz-Fowler C."/>
        </authorList>
    </citation>
    <scope>NUCLEOTIDE SEQUENCE</scope>
    <source>
        <strain evidence="2">Dal 972 clone 1</strain>
    </source>
</reference>
<feature type="transmembrane region" description="Helical" evidence="1">
    <location>
        <begin position="73"/>
        <end position="94"/>
    </location>
</feature>
<evidence type="ECO:0000313" key="2">
    <source>
        <dbReference type="EMBL" id="CBH14015.1"/>
    </source>
</evidence>
<dbReference type="AlphaFoldDB" id="C9ZX71"/>
<accession>C9ZX71</accession>
<dbReference type="KEGG" id="tbg:TbgDal_IX880"/>
<proteinExistence type="predicted"/>
<protein>
    <submittedName>
        <fullName evidence="2">Uncharacterized protein</fullName>
    </submittedName>
</protein>
<dbReference type="RefSeq" id="XP_011776286.1">
    <property type="nucleotide sequence ID" value="XM_011777984.1"/>
</dbReference>
<dbReference type="Proteomes" id="UP000002316">
    <property type="component" value="Chromosome 9"/>
</dbReference>
<gene>
    <name evidence="2" type="ORF">TbgDal_IX880</name>
</gene>
<organism evidence="2">
    <name type="scientific">Trypanosoma brucei gambiense (strain MHOM/CI/86/DAL972)</name>
    <dbReference type="NCBI Taxonomy" id="679716"/>
    <lineage>
        <taxon>Eukaryota</taxon>
        <taxon>Discoba</taxon>
        <taxon>Euglenozoa</taxon>
        <taxon>Kinetoplastea</taxon>
        <taxon>Metakinetoplastina</taxon>
        <taxon>Trypanosomatida</taxon>
        <taxon>Trypanosomatidae</taxon>
        <taxon>Trypanosoma</taxon>
    </lineage>
</organism>
<keyword evidence="1" id="KW-0472">Membrane</keyword>
<feature type="transmembrane region" description="Helical" evidence="1">
    <location>
        <begin position="28"/>
        <end position="52"/>
    </location>
</feature>
<dbReference type="EMBL" id="FN554972">
    <property type="protein sequence ID" value="CBH14015.1"/>
    <property type="molecule type" value="Genomic_DNA"/>
</dbReference>
<dbReference type="GeneID" id="23860941"/>
<name>C9ZX71_TRYB9</name>